<accession>A0A2V1DKN6</accession>
<sequence length="90" mass="9883">VSSLELGSFYILANAYAGSPKQFASNDDALVMESSSTANSHQWYFTSTAATALYRLHTRQIGDSKSLDVINIKGIRSTGLHFVFTGQYTR</sequence>
<evidence type="ECO:0000313" key="2">
    <source>
        <dbReference type="Proteomes" id="UP000244855"/>
    </source>
</evidence>
<evidence type="ECO:0000313" key="1">
    <source>
        <dbReference type="EMBL" id="PVH98756.1"/>
    </source>
</evidence>
<protein>
    <recommendedName>
        <fullName evidence="3">Ricin B lectin domain-containing protein</fullName>
    </recommendedName>
</protein>
<dbReference type="STRING" id="97972.A0A2V1DKN6"/>
<proteinExistence type="predicted"/>
<organism evidence="1 2">
    <name type="scientific">Periconia macrospinosa</name>
    <dbReference type="NCBI Taxonomy" id="97972"/>
    <lineage>
        <taxon>Eukaryota</taxon>
        <taxon>Fungi</taxon>
        <taxon>Dikarya</taxon>
        <taxon>Ascomycota</taxon>
        <taxon>Pezizomycotina</taxon>
        <taxon>Dothideomycetes</taxon>
        <taxon>Pleosporomycetidae</taxon>
        <taxon>Pleosporales</taxon>
        <taxon>Massarineae</taxon>
        <taxon>Periconiaceae</taxon>
        <taxon>Periconia</taxon>
    </lineage>
</organism>
<dbReference type="Proteomes" id="UP000244855">
    <property type="component" value="Unassembled WGS sequence"/>
</dbReference>
<name>A0A2V1DKN6_9PLEO</name>
<feature type="non-terminal residue" evidence="1">
    <location>
        <position position="1"/>
    </location>
</feature>
<dbReference type="AlphaFoldDB" id="A0A2V1DKN6"/>
<keyword evidence="2" id="KW-1185">Reference proteome</keyword>
<dbReference type="EMBL" id="KZ805406">
    <property type="protein sequence ID" value="PVH98756.1"/>
    <property type="molecule type" value="Genomic_DNA"/>
</dbReference>
<reference evidence="1 2" key="1">
    <citation type="journal article" date="2018" name="Sci. Rep.">
        <title>Comparative genomics provides insights into the lifestyle and reveals functional heterogeneity of dark septate endophytic fungi.</title>
        <authorList>
            <person name="Knapp D.G."/>
            <person name="Nemeth J.B."/>
            <person name="Barry K."/>
            <person name="Hainaut M."/>
            <person name="Henrissat B."/>
            <person name="Johnson J."/>
            <person name="Kuo A."/>
            <person name="Lim J.H.P."/>
            <person name="Lipzen A."/>
            <person name="Nolan M."/>
            <person name="Ohm R.A."/>
            <person name="Tamas L."/>
            <person name="Grigoriev I.V."/>
            <person name="Spatafora J.W."/>
            <person name="Nagy L.G."/>
            <person name="Kovacs G.M."/>
        </authorList>
    </citation>
    <scope>NUCLEOTIDE SEQUENCE [LARGE SCALE GENOMIC DNA]</scope>
    <source>
        <strain evidence="1 2">DSE2036</strain>
    </source>
</reference>
<evidence type="ECO:0008006" key="3">
    <source>
        <dbReference type="Google" id="ProtNLM"/>
    </source>
</evidence>
<gene>
    <name evidence="1" type="ORF">DM02DRAFT_681055</name>
</gene>